<gene>
    <name evidence="1" type="ORF">METZ01_LOCUS105056</name>
</gene>
<feature type="non-terminal residue" evidence="1">
    <location>
        <position position="1"/>
    </location>
</feature>
<dbReference type="AlphaFoldDB" id="A0A381WIC2"/>
<name>A0A381WIC2_9ZZZZ</name>
<protein>
    <submittedName>
        <fullName evidence="1">Uncharacterized protein</fullName>
    </submittedName>
</protein>
<dbReference type="EMBL" id="UINC01011890">
    <property type="protein sequence ID" value="SVA52202.1"/>
    <property type="molecule type" value="Genomic_DNA"/>
</dbReference>
<proteinExistence type="predicted"/>
<reference evidence="1" key="1">
    <citation type="submission" date="2018-05" db="EMBL/GenBank/DDBJ databases">
        <authorList>
            <person name="Lanie J.A."/>
            <person name="Ng W.-L."/>
            <person name="Kazmierczak K.M."/>
            <person name="Andrzejewski T.M."/>
            <person name="Davidsen T.M."/>
            <person name="Wayne K.J."/>
            <person name="Tettelin H."/>
            <person name="Glass J.I."/>
            <person name="Rusch D."/>
            <person name="Podicherti R."/>
            <person name="Tsui H.-C.T."/>
            <person name="Winkler M.E."/>
        </authorList>
    </citation>
    <scope>NUCLEOTIDE SEQUENCE</scope>
</reference>
<evidence type="ECO:0000313" key="1">
    <source>
        <dbReference type="EMBL" id="SVA52202.1"/>
    </source>
</evidence>
<organism evidence="1">
    <name type="scientific">marine metagenome</name>
    <dbReference type="NCBI Taxonomy" id="408172"/>
    <lineage>
        <taxon>unclassified sequences</taxon>
        <taxon>metagenomes</taxon>
        <taxon>ecological metagenomes</taxon>
    </lineage>
</organism>
<accession>A0A381WIC2</accession>
<sequence>VADLPAFILEQINSGEYVETIVGTYN</sequence>